<dbReference type="Gene3D" id="3.30.710.10">
    <property type="entry name" value="Potassium Channel Kv1.1, Chain A"/>
    <property type="match status" value="1"/>
</dbReference>
<organism evidence="5 6">
    <name type="scientific">Ziziphus jujuba</name>
    <name type="common">Chinese jujube</name>
    <name type="synonym">Ziziphus sativa</name>
    <dbReference type="NCBI Taxonomy" id="326968"/>
    <lineage>
        <taxon>Eukaryota</taxon>
        <taxon>Viridiplantae</taxon>
        <taxon>Streptophyta</taxon>
        <taxon>Embryophyta</taxon>
        <taxon>Tracheophyta</taxon>
        <taxon>Spermatophyta</taxon>
        <taxon>Magnoliopsida</taxon>
        <taxon>eudicotyledons</taxon>
        <taxon>Gunneridae</taxon>
        <taxon>Pentapetalae</taxon>
        <taxon>rosids</taxon>
        <taxon>fabids</taxon>
        <taxon>Rosales</taxon>
        <taxon>Rhamnaceae</taxon>
        <taxon>Paliureae</taxon>
        <taxon>Ziziphus</taxon>
    </lineage>
</organism>
<keyword evidence="5" id="KW-1185">Reference proteome</keyword>
<keyword evidence="3" id="KW-0833">Ubl conjugation pathway</keyword>
<feature type="domain" description="BTB" evidence="4">
    <location>
        <begin position="140"/>
        <end position="209"/>
    </location>
</feature>
<dbReference type="InterPro" id="IPR000210">
    <property type="entry name" value="BTB/POZ_dom"/>
</dbReference>
<dbReference type="PANTHER" id="PTHR46336">
    <property type="entry name" value="OS02G0260700 PROTEIN"/>
    <property type="match status" value="1"/>
</dbReference>
<dbReference type="PROSITE" id="PS50097">
    <property type="entry name" value="BTB"/>
    <property type="match status" value="1"/>
</dbReference>
<dbReference type="InParanoid" id="A0A6P4A5W8"/>
<dbReference type="CDD" id="cd18186">
    <property type="entry name" value="BTB_POZ_ZBTB_KLHL-like"/>
    <property type="match status" value="1"/>
</dbReference>
<accession>A0A6P4A5W8</accession>
<sequence length="551" mass="62526">MRDSNSDLFDPVLAMEASFSRGGASSDADFGFAFNDSNFSDRLLRIEIMGDMNETRPDSEACTSIADWARHRKRRREDIKKENVVDLSTVCPEEQILNCNQPDMDDCEGCENQDEDAVAMVEELPSGDEAANSNDSDWSMDFSTVLRVKQLHISSPILAAKSPFFYKLFSNGMRESEQRHVTLRINASEEAALMDLLNFMYSGTLSATAAPALLDVLMAADKFEVASCMRHCSRQLRNMSMTPESALLYLELPSSVLMADAVQPLTDAAKQYLATRYRDITKFQEEVMSLPLAGIEAILSSDDLQVASEDAVYDFVLKWVRQQYHKVEERREVLGSRLARFIRFPYMTCRKLKKVLTCNDFDQEVASKLVLEALFFKAEAPHRQRTLAAEGSISNRHFVERAYKYRPVKVVEFELPRQQCVVYLDLKREECANLFPSGRVYSQAFHLGGQGFFLSAHCNMDQQSSFHCFGLFLGMQEKGSVTFAVDYEFAARSKPMEDFVSKYKGNYTFTGGKAVGYRNLFAIPWTSFMADDSPYFINGVLHLRAELTIRH</sequence>
<dbReference type="FunCoup" id="A0A6P4A5W8">
    <property type="interactions" value="1370"/>
</dbReference>
<dbReference type="Proteomes" id="UP001652623">
    <property type="component" value="Chromosome 7"/>
</dbReference>
<protein>
    <submittedName>
        <fullName evidence="6">BTB/POZ domain-containing protein POB1</fullName>
    </submittedName>
</protein>
<dbReference type="Gene3D" id="1.25.40.420">
    <property type="match status" value="1"/>
</dbReference>
<dbReference type="InterPro" id="IPR045890">
    <property type="entry name" value="POB1-like"/>
</dbReference>
<comment type="function">
    <text evidence="1">May act as a substrate-specific adapter of an E3 ubiquitin-protein ligase complex (CUL3-RBX1-BTB) which mediates the ubiquitination and subsequent proteasomal degradation of target proteins.</text>
</comment>
<dbReference type="SMART" id="SM00875">
    <property type="entry name" value="BACK"/>
    <property type="match status" value="1"/>
</dbReference>
<reference evidence="6" key="1">
    <citation type="submission" date="2025-08" db="UniProtKB">
        <authorList>
            <consortium name="RefSeq"/>
        </authorList>
    </citation>
    <scope>IDENTIFICATION</scope>
    <source>
        <tissue evidence="6">Seedling</tissue>
    </source>
</reference>
<evidence type="ECO:0000313" key="6">
    <source>
        <dbReference type="RefSeq" id="XP_015888842.1"/>
    </source>
</evidence>
<dbReference type="GO" id="GO:0010114">
    <property type="term" value="P:response to red light"/>
    <property type="evidence" value="ECO:0007669"/>
    <property type="project" value="TreeGrafter"/>
</dbReference>
<evidence type="ECO:0000256" key="2">
    <source>
        <dbReference type="ARBA" id="ARBA00004906"/>
    </source>
</evidence>
<dbReference type="GO" id="GO:0046982">
    <property type="term" value="F:protein heterodimerization activity"/>
    <property type="evidence" value="ECO:0007669"/>
    <property type="project" value="UniProtKB-ARBA"/>
</dbReference>
<dbReference type="Pfam" id="PF07707">
    <property type="entry name" value="BACK"/>
    <property type="match status" value="1"/>
</dbReference>
<comment type="pathway">
    <text evidence="2">Protein modification; protein ubiquitination.</text>
</comment>
<dbReference type="GeneID" id="107423740"/>
<dbReference type="SMART" id="SM00225">
    <property type="entry name" value="BTB"/>
    <property type="match status" value="1"/>
</dbReference>
<dbReference type="InterPro" id="IPR011333">
    <property type="entry name" value="SKP1/BTB/POZ_sf"/>
</dbReference>
<evidence type="ECO:0000256" key="3">
    <source>
        <dbReference type="ARBA" id="ARBA00022786"/>
    </source>
</evidence>
<proteinExistence type="predicted"/>
<dbReference type="FunFam" id="1.25.40.420:FF:000008">
    <property type="entry name" value="BTB/POZ domain-containing protein POB1"/>
    <property type="match status" value="1"/>
</dbReference>
<dbReference type="PANTHER" id="PTHR46336:SF3">
    <property type="entry name" value="BTB_POZ DOMAIN-CONTAINING PROTEIN POB1"/>
    <property type="match status" value="1"/>
</dbReference>
<evidence type="ECO:0000313" key="5">
    <source>
        <dbReference type="Proteomes" id="UP001652623"/>
    </source>
</evidence>
<dbReference type="GO" id="GO:0042803">
    <property type="term" value="F:protein homodimerization activity"/>
    <property type="evidence" value="ECO:0007669"/>
    <property type="project" value="UniProtKB-ARBA"/>
</dbReference>
<dbReference type="SMR" id="A0A6P4A5W8"/>
<dbReference type="FunFam" id="3.30.710.10:FF:000099">
    <property type="entry name" value="BTB/POZ domain-containing protein POB1"/>
    <property type="match status" value="1"/>
</dbReference>
<dbReference type="GO" id="GO:0005634">
    <property type="term" value="C:nucleus"/>
    <property type="evidence" value="ECO:0007669"/>
    <property type="project" value="TreeGrafter"/>
</dbReference>
<dbReference type="RefSeq" id="XP_015888842.1">
    <property type="nucleotide sequence ID" value="XM_016033356.4"/>
</dbReference>
<dbReference type="SUPFAM" id="SSF54695">
    <property type="entry name" value="POZ domain"/>
    <property type="match status" value="1"/>
</dbReference>
<dbReference type="Pfam" id="PF21536">
    <property type="entry name" value="BTB_KLHL33"/>
    <property type="match status" value="1"/>
</dbReference>
<gene>
    <name evidence="6" type="primary">LOC107423740</name>
</gene>
<dbReference type="SUPFAM" id="SSF49599">
    <property type="entry name" value="TRAF domain-like"/>
    <property type="match status" value="1"/>
</dbReference>
<dbReference type="InterPro" id="IPR011705">
    <property type="entry name" value="BACK"/>
</dbReference>
<dbReference type="AlphaFoldDB" id="A0A6P4A5W8"/>
<name>A0A6P4A5W8_ZIZJJ</name>
<evidence type="ECO:0000256" key="1">
    <source>
        <dbReference type="ARBA" id="ARBA00002668"/>
    </source>
</evidence>
<dbReference type="KEGG" id="zju:107423740"/>
<evidence type="ECO:0000259" key="4">
    <source>
        <dbReference type="PROSITE" id="PS50097"/>
    </source>
</evidence>